<name>A0ABP9RZR6_9GAMM</name>
<dbReference type="Gene3D" id="2.120.10.30">
    <property type="entry name" value="TolB, C-terminal domain"/>
    <property type="match status" value="1"/>
</dbReference>
<keyword evidence="1" id="KW-0880">Kelch repeat</keyword>
<dbReference type="Pfam" id="PF24681">
    <property type="entry name" value="Kelch_KLHDC2_KLHL20_DRC7"/>
    <property type="match status" value="1"/>
</dbReference>
<dbReference type="SUPFAM" id="SSF50952">
    <property type="entry name" value="Soluble quinoprotein glucose dehydrogenase"/>
    <property type="match status" value="1"/>
</dbReference>
<dbReference type="SMART" id="SM00612">
    <property type="entry name" value="Kelch"/>
    <property type="match status" value="4"/>
</dbReference>
<organism evidence="4 5">
    <name type="scientific">Ferrimonas gelatinilytica</name>
    <dbReference type="NCBI Taxonomy" id="1255257"/>
    <lineage>
        <taxon>Bacteria</taxon>
        <taxon>Pseudomonadati</taxon>
        <taxon>Pseudomonadota</taxon>
        <taxon>Gammaproteobacteria</taxon>
        <taxon>Alteromonadales</taxon>
        <taxon>Ferrimonadaceae</taxon>
        <taxon>Ferrimonas</taxon>
    </lineage>
</organism>
<evidence type="ECO:0000313" key="4">
    <source>
        <dbReference type="EMBL" id="GAA5189614.1"/>
    </source>
</evidence>
<dbReference type="SUPFAM" id="SSF117281">
    <property type="entry name" value="Kelch motif"/>
    <property type="match status" value="1"/>
</dbReference>
<dbReference type="RefSeq" id="WP_345316176.1">
    <property type="nucleotide sequence ID" value="NZ_BAABLF010000006.1"/>
</dbReference>
<sequence>MSFRDSFWRHLFFLGLALFTPFLHAQLLVSGSADRNGAVPLEGATLAANQYIFFQPSESISQVRFFLDQGTDGTLFQREGISPYDFSGTASGGLANPFITSNYADGAHYIVAEVTTTSGAVSQQRADFVIDNDLAPALDFSLTGTSLTLRTGESDSGSITLNSSDGSGVAAVISSDAAWLQPQQSSVTTPATVDYRVDATGLAPGNYSGELLAQSDGLTSGRFTVALTVSSDSSSYSLLVSRSPDRSGAVALELETVSGEIYVFVAPEGGIEQVRFFIDGASTPSQTERRAPYDLAGTQSNGLAIPFDTSALGSGSHSVLAEITTADGVDLVGASFVVGGDTPALQVSPTSLSVSTEAGSSPTNRNLSVSTSDGSDPVIAISENSGWFDAQVDNSGSGALITLQFATEALTPGSYSDTLFISADGYLGLSVPVDLTVNGASNTYQLMISTQADRSSADVLSDQTVNGDIYVFVMPENGISQARFFIDSATASGSPDQVENRAPFDMAGTASNGEAQPFDTSTLAAGSHPVTVSLDTGSGTEVISASFVTGTAQPSLTVSPTSLEFTADEGVSPAPKTLLVSPSDGASTVVTATDNVNWLSAVVDNGNSPISVLVQVDSTGLAPGSYGAEVTLQADGYLTSRVPVSLVISGGGGGGGSGDLCGLTPCESIRVTLPYRLDFDQASGGIEDRLGQGTGFTYLMESSQGGYRPALIDLNTQTERLTLTTTPGLNFRTTNSQDNALGVGFAGANQVAEVSARLVDPPSGSGNFEQAGIWFGYNEDHYVKLVYLSNGSSREVEMLYEWEGVAQTSQRVGVGDLSNDTLDLTFIVDPNELTLSGRYAINGGSQSELALLNLPPEFFSFDAAGIDPRIGTRTFAGVMASHRNGSAALDYTFEYFEVKASDGSNPGGGGGGGGGGSGDWSFSKTHTHPVSFPTSMVWGPNGKLYVTELFGTIHELTFNANREVISDVEIDALTNLHGNQLALGITVYHDNPQDPDDFSLWVNHSSPSTDNGEINSGIVTRISGSNWSNAEAMITGLPRAKANHGPNSLHFGSDDRLYIAIGGNTGAGAPVDPSIQDTEFGDREEQPLSAAILVADVFASGFDGTCDNQPDIFADNPCDVTTWVTGLRNAYDFVFHSNGEAYATDNGLGVTGAFPPSPSPSCFGFGDPRPVSQGGDNPGEQPDLLLRLESGAYYGHPNPSREECVFKDGSLQNTNPLPNFEEPMLELGSKLSSNGIIEYRSGRACGALQGNLMFTNYSRNDGVERLELDASGTSVVAREKLPVSMTDPLVLSEYRGDLYVAEFGAGQIAVLTLSSAPCWLERNNAPLALLDTGSALLNGELHLVGGKTQSGPQNGHFAFDPASGQWRTLASKPGAAVENPALAAYDGDLYLFGGSTSPFSGAQSDSYRYDAATDSWSSIAPMPEALGGIRAERIGDEILIAGGMNGSGDSVDSLWIYTPATDSWRSGPSMSQVRDNPGTAVLDGELYVIGGRERANGSEVDGTLASMEIYDPGTNQWRNADPLSNGRRTFAVGTVNGKLQVVGGERDTGSSSGVFPGVEQYDPATGQWQGLGNAEAPTHGAGFATVNDVMIIATGGTEAGSSFTNNTYQVSFE</sequence>
<dbReference type="InterPro" id="IPR006652">
    <property type="entry name" value="Kelch_1"/>
</dbReference>
<evidence type="ECO:0000256" key="1">
    <source>
        <dbReference type="ARBA" id="ARBA00022441"/>
    </source>
</evidence>
<keyword evidence="5" id="KW-1185">Reference proteome</keyword>
<keyword evidence="2" id="KW-0677">Repeat</keyword>
<comment type="caution">
    <text evidence="4">The sequence shown here is derived from an EMBL/GenBank/DDBJ whole genome shotgun (WGS) entry which is preliminary data.</text>
</comment>
<feature type="region of interest" description="Disordered" evidence="3">
    <location>
        <begin position="904"/>
        <end position="924"/>
    </location>
</feature>
<dbReference type="InterPro" id="IPR011041">
    <property type="entry name" value="Quinoprot_gluc/sorb_DH_b-prop"/>
</dbReference>
<protein>
    <recommendedName>
        <fullName evidence="6">N-acetylneuraminic acid mutarotase</fullName>
    </recommendedName>
</protein>
<dbReference type="InterPro" id="IPR011042">
    <property type="entry name" value="6-blade_b-propeller_TolB-like"/>
</dbReference>
<dbReference type="PANTHER" id="PTHR46344">
    <property type="entry name" value="OS02G0202900 PROTEIN"/>
    <property type="match status" value="1"/>
</dbReference>
<dbReference type="InterPro" id="IPR015915">
    <property type="entry name" value="Kelch-typ_b-propeller"/>
</dbReference>
<dbReference type="EMBL" id="BAABLF010000006">
    <property type="protein sequence ID" value="GAA5189614.1"/>
    <property type="molecule type" value="Genomic_DNA"/>
</dbReference>
<dbReference type="PANTHER" id="PTHR46344:SF27">
    <property type="entry name" value="KELCH REPEAT SUPERFAMILY PROTEIN"/>
    <property type="match status" value="1"/>
</dbReference>
<dbReference type="Proteomes" id="UP001501600">
    <property type="component" value="Unassembled WGS sequence"/>
</dbReference>
<proteinExistence type="predicted"/>
<evidence type="ECO:0000313" key="5">
    <source>
        <dbReference type="Proteomes" id="UP001501600"/>
    </source>
</evidence>
<reference evidence="5" key="1">
    <citation type="journal article" date="2019" name="Int. J. Syst. Evol. Microbiol.">
        <title>The Global Catalogue of Microorganisms (GCM) 10K type strain sequencing project: providing services to taxonomists for standard genome sequencing and annotation.</title>
        <authorList>
            <consortium name="The Broad Institute Genomics Platform"/>
            <consortium name="The Broad Institute Genome Sequencing Center for Infectious Disease"/>
            <person name="Wu L."/>
            <person name="Ma J."/>
        </authorList>
    </citation>
    <scope>NUCLEOTIDE SEQUENCE [LARGE SCALE GENOMIC DNA]</scope>
    <source>
        <strain evidence="5">JCM 18720</strain>
    </source>
</reference>
<evidence type="ECO:0000256" key="2">
    <source>
        <dbReference type="ARBA" id="ARBA00022737"/>
    </source>
</evidence>
<evidence type="ECO:0008006" key="6">
    <source>
        <dbReference type="Google" id="ProtNLM"/>
    </source>
</evidence>
<feature type="region of interest" description="Disordered" evidence="3">
    <location>
        <begin position="492"/>
        <end position="524"/>
    </location>
</feature>
<dbReference type="Gene3D" id="2.60.120.200">
    <property type="match status" value="1"/>
</dbReference>
<feature type="region of interest" description="Disordered" evidence="3">
    <location>
        <begin position="348"/>
        <end position="374"/>
    </location>
</feature>
<accession>A0ABP9RZR6</accession>
<evidence type="ECO:0000256" key="3">
    <source>
        <dbReference type="SAM" id="MobiDB-lite"/>
    </source>
</evidence>
<dbReference type="Gene3D" id="2.120.10.80">
    <property type="entry name" value="Kelch-type beta propeller"/>
    <property type="match status" value="2"/>
</dbReference>
<gene>
    <name evidence="4" type="ORF">GCM10025772_12420</name>
</gene>
<feature type="compositionally biased region" description="Polar residues" evidence="3">
    <location>
        <begin position="509"/>
        <end position="524"/>
    </location>
</feature>
<feature type="compositionally biased region" description="Gly residues" evidence="3">
    <location>
        <begin position="905"/>
        <end position="918"/>
    </location>
</feature>